<evidence type="ECO:0008006" key="5">
    <source>
        <dbReference type="Google" id="ProtNLM"/>
    </source>
</evidence>
<feature type="compositionally biased region" description="Basic and acidic residues" evidence="1">
    <location>
        <begin position="307"/>
        <end position="343"/>
    </location>
</feature>
<sequence>MSFNGQHSGYGPTAMSNAPVGLSNNLLTTSISSLAASPSTRHPSQISKSYRQASTLFLTRRLPEALTTLLPLITPPDHIDDGEPAPVARASRTTRIKVWSLYLTILNGIVELEPEEGKDAFGNQEWRALCTKVRDGEIWDEIVANGYHGVEGDVDSDVVINLATILLAHARDQKLNQHKLEAYLAASNTPNLDVAGRLAESASPITNRYRSPAKGASGANTPRDLNARVKILELYTLHVLLRNNEWDYAREFISVSSVLDEERREAFLQALQSLHDEQQEQEKLENEERQRQEDELQKEIEEAKRLRAENEEKERKRLEEERAKREEEEKAKQAEEESAKPEGSEVDYGVDDTASHNGSTRPRKGRTLSSSSKQSRLSKARSTSQTGSKASGKAVSRAPTLASRASMVISRLGVVIEKLGASLNANPMLLVKFMAFIMGLLLMFGNANLRARVRRILSVFWAKVKGTAGMGVKVSYI</sequence>
<dbReference type="AlphaFoldDB" id="A0A2L2TB99"/>
<keyword evidence="2" id="KW-0472">Membrane</keyword>
<dbReference type="Proteomes" id="UP000245910">
    <property type="component" value="Chromosome IIII"/>
</dbReference>
<keyword evidence="2" id="KW-1133">Transmembrane helix</keyword>
<feature type="region of interest" description="Disordered" evidence="1">
    <location>
        <begin position="277"/>
        <end position="296"/>
    </location>
</feature>
<dbReference type="CDD" id="cd22265">
    <property type="entry name" value="UDM1_RNF168"/>
    <property type="match status" value="1"/>
</dbReference>
<proteinExistence type="predicted"/>
<dbReference type="STRING" id="56646.A0A2L2TB99"/>
<dbReference type="EMBL" id="LN649232">
    <property type="protein sequence ID" value="CEI38792.1"/>
    <property type="molecule type" value="Genomic_DNA"/>
</dbReference>
<organism evidence="3 4">
    <name type="scientific">Fusarium venenatum</name>
    <dbReference type="NCBI Taxonomy" id="56646"/>
    <lineage>
        <taxon>Eukaryota</taxon>
        <taxon>Fungi</taxon>
        <taxon>Dikarya</taxon>
        <taxon>Ascomycota</taxon>
        <taxon>Pezizomycotina</taxon>
        <taxon>Sordariomycetes</taxon>
        <taxon>Hypocreomycetidae</taxon>
        <taxon>Hypocreales</taxon>
        <taxon>Nectriaceae</taxon>
        <taxon>Fusarium</taxon>
    </lineage>
</organism>
<evidence type="ECO:0000313" key="4">
    <source>
        <dbReference type="Proteomes" id="UP000245910"/>
    </source>
</evidence>
<accession>A0A2L2TB99</accession>
<keyword evidence="2" id="KW-0812">Transmembrane</keyword>
<feature type="compositionally biased region" description="Low complexity" evidence="1">
    <location>
        <begin position="368"/>
        <end position="382"/>
    </location>
</feature>
<name>A0A2L2TB99_9HYPO</name>
<keyword evidence="4" id="KW-1185">Reference proteome</keyword>
<evidence type="ECO:0000256" key="1">
    <source>
        <dbReference type="SAM" id="MobiDB-lite"/>
    </source>
</evidence>
<reference evidence="4" key="1">
    <citation type="submission" date="2014-10" db="EMBL/GenBank/DDBJ databases">
        <authorList>
            <person name="King R."/>
        </authorList>
    </citation>
    <scope>NUCLEOTIDE SEQUENCE [LARGE SCALE GENOMIC DNA]</scope>
    <source>
        <strain evidence="4">A3/5</strain>
    </source>
</reference>
<feature type="transmembrane region" description="Helical" evidence="2">
    <location>
        <begin position="429"/>
        <end position="449"/>
    </location>
</feature>
<dbReference type="OrthoDB" id="3981028at2759"/>
<feature type="region of interest" description="Disordered" evidence="1">
    <location>
        <begin position="307"/>
        <end position="397"/>
    </location>
</feature>
<evidence type="ECO:0000256" key="2">
    <source>
        <dbReference type="SAM" id="Phobius"/>
    </source>
</evidence>
<protein>
    <recommendedName>
        <fullName evidence="5">Peroxin 26</fullName>
    </recommendedName>
</protein>
<evidence type="ECO:0000313" key="3">
    <source>
        <dbReference type="EMBL" id="CEI38792.1"/>
    </source>
</evidence>